<feature type="transmembrane region" description="Helical" evidence="2">
    <location>
        <begin position="227"/>
        <end position="250"/>
    </location>
</feature>
<dbReference type="Proteomes" id="UP000243579">
    <property type="component" value="Unassembled WGS sequence"/>
</dbReference>
<feature type="transmembrane region" description="Helical" evidence="2">
    <location>
        <begin position="366"/>
        <end position="388"/>
    </location>
</feature>
<feature type="transmembrane region" description="Helical" evidence="2">
    <location>
        <begin position="287"/>
        <end position="310"/>
    </location>
</feature>
<keyword evidence="4" id="KW-1185">Reference proteome</keyword>
<reference evidence="3 4" key="1">
    <citation type="journal article" date="2014" name="Genome Biol. Evol.">
        <title>The secreted proteins of Achlya hypogyna and Thraustotheca clavata identify the ancestral oomycete secretome and reveal gene acquisitions by horizontal gene transfer.</title>
        <authorList>
            <person name="Misner I."/>
            <person name="Blouin N."/>
            <person name="Leonard G."/>
            <person name="Richards T.A."/>
            <person name="Lane C.E."/>
        </authorList>
    </citation>
    <scope>NUCLEOTIDE SEQUENCE [LARGE SCALE GENOMIC DNA]</scope>
    <source>
        <strain evidence="3 4">ATCC 48635</strain>
    </source>
</reference>
<gene>
    <name evidence="3" type="ORF">ACHHYP_17175</name>
</gene>
<evidence type="ECO:0000313" key="3">
    <source>
        <dbReference type="EMBL" id="OQR80820.1"/>
    </source>
</evidence>
<organism evidence="3 4">
    <name type="scientific">Achlya hypogyna</name>
    <name type="common">Oomycete</name>
    <name type="synonym">Protoachlya hypogyna</name>
    <dbReference type="NCBI Taxonomy" id="1202772"/>
    <lineage>
        <taxon>Eukaryota</taxon>
        <taxon>Sar</taxon>
        <taxon>Stramenopiles</taxon>
        <taxon>Oomycota</taxon>
        <taxon>Saprolegniomycetes</taxon>
        <taxon>Saprolegniales</taxon>
        <taxon>Achlyaceae</taxon>
        <taxon>Achlya</taxon>
    </lineage>
</organism>
<dbReference type="OrthoDB" id="7933078at2759"/>
<protein>
    <submittedName>
        <fullName evidence="3">Uncharacterized protein</fullName>
    </submittedName>
</protein>
<sequence length="450" mass="49223">MMAEEVLEEVAPNSISSQNETLPASVPNTTTMTRLPAPSTVTPADTSARSIRPVNSEVNAELEALAKGTRRGTLTSLMAHFRQTRKSEVKPRKHYRRGTIFLEHLEAQQVAKGIDNKFVESMKVHYEKSHLSTNTMIGLSIFQSGNNPVNDPFAVDNMPLEIQVGFRKKLFRLFSLQLLAVIALVLAFATDAGFGSCFTSLWNLFGAFVAMIVALFVLYLKKYNYPLNFGILVVYTMLQAVFLGGLDAYLTQHLSLFVFIFTFVVITLHGFICTFPLRGPTGGPGRLLGYMVSVGIAYAAVFAISLVVYFTALSTAVAHAPLLMTLTVTEYLLSSAFILILCLWFAYDASCMNQKLSPDEYMQGMIFFYTDMVLFLIFLGMITFAFMACEGDACCCGSAEILPAYPVGLVGDTAAPVAEGDGGQEQEEPDTNAPAPAAPTPAVQIEDMER</sequence>
<keyword evidence="2" id="KW-0472">Membrane</keyword>
<feature type="region of interest" description="Disordered" evidence="1">
    <location>
        <begin position="1"/>
        <end position="48"/>
    </location>
</feature>
<keyword evidence="2" id="KW-0812">Transmembrane</keyword>
<evidence type="ECO:0000256" key="2">
    <source>
        <dbReference type="SAM" id="Phobius"/>
    </source>
</evidence>
<keyword evidence="2" id="KW-1133">Transmembrane helix</keyword>
<dbReference type="AlphaFoldDB" id="A0A1V9Y524"/>
<feature type="region of interest" description="Disordered" evidence="1">
    <location>
        <begin position="416"/>
        <end position="450"/>
    </location>
</feature>
<name>A0A1V9Y524_ACHHY</name>
<proteinExistence type="predicted"/>
<evidence type="ECO:0000256" key="1">
    <source>
        <dbReference type="SAM" id="MobiDB-lite"/>
    </source>
</evidence>
<accession>A0A1V9Y524</accession>
<comment type="caution">
    <text evidence="3">The sequence shown here is derived from an EMBL/GenBank/DDBJ whole genome shotgun (WGS) entry which is preliminary data.</text>
</comment>
<evidence type="ECO:0000313" key="4">
    <source>
        <dbReference type="Proteomes" id="UP000243579"/>
    </source>
</evidence>
<feature type="compositionally biased region" description="Polar residues" evidence="1">
    <location>
        <begin position="13"/>
        <end position="48"/>
    </location>
</feature>
<dbReference type="EMBL" id="JNBR01002870">
    <property type="protein sequence ID" value="OQR80820.1"/>
    <property type="molecule type" value="Genomic_DNA"/>
</dbReference>
<feature type="transmembrane region" description="Helical" evidence="2">
    <location>
        <begin position="170"/>
        <end position="189"/>
    </location>
</feature>
<feature type="transmembrane region" description="Helical" evidence="2">
    <location>
        <begin position="322"/>
        <end position="346"/>
    </location>
</feature>
<feature type="transmembrane region" description="Helical" evidence="2">
    <location>
        <begin position="201"/>
        <end position="220"/>
    </location>
</feature>
<feature type="transmembrane region" description="Helical" evidence="2">
    <location>
        <begin position="256"/>
        <end position="275"/>
    </location>
</feature>